<evidence type="ECO:0000313" key="3">
    <source>
        <dbReference type="Proteomes" id="UP001497525"/>
    </source>
</evidence>
<evidence type="ECO:0000313" key="2">
    <source>
        <dbReference type="EMBL" id="CAL5129785.1"/>
    </source>
</evidence>
<reference evidence="2" key="1">
    <citation type="submission" date="2024-06" db="EMBL/GenBank/DDBJ databases">
        <authorList>
            <person name="Liu X."/>
            <person name="Lenzi L."/>
            <person name="Haldenby T S."/>
            <person name="Uol C."/>
        </authorList>
    </citation>
    <scope>NUCLEOTIDE SEQUENCE</scope>
</reference>
<name>A0AAV2SXW6_CALDB</name>
<accession>A0AAV2SXW6</accession>
<dbReference type="EMBL" id="CAXLJL010000036">
    <property type="protein sequence ID" value="CAL5129785.1"/>
    <property type="molecule type" value="Genomic_DNA"/>
</dbReference>
<organism evidence="2 3">
    <name type="scientific">Calicophoron daubneyi</name>
    <name type="common">Rumen fluke</name>
    <name type="synonym">Paramphistomum daubneyi</name>
    <dbReference type="NCBI Taxonomy" id="300641"/>
    <lineage>
        <taxon>Eukaryota</taxon>
        <taxon>Metazoa</taxon>
        <taxon>Spiralia</taxon>
        <taxon>Lophotrochozoa</taxon>
        <taxon>Platyhelminthes</taxon>
        <taxon>Trematoda</taxon>
        <taxon>Digenea</taxon>
        <taxon>Plagiorchiida</taxon>
        <taxon>Pronocephalata</taxon>
        <taxon>Paramphistomoidea</taxon>
        <taxon>Paramphistomidae</taxon>
        <taxon>Calicophoron</taxon>
    </lineage>
</organism>
<dbReference type="Proteomes" id="UP001497525">
    <property type="component" value="Unassembled WGS sequence"/>
</dbReference>
<evidence type="ECO:0000256" key="1">
    <source>
        <dbReference type="SAM" id="SignalP"/>
    </source>
</evidence>
<feature type="chain" id="PRO_5043875691" evidence="1">
    <location>
        <begin position="31"/>
        <end position="97"/>
    </location>
</feature>
<protein>
    <submittedName>
        <fullName evidence="2">Uncharacterized protein</fullName>
    </submittedName>
</protein>
<sequence>MSTRSVLAFLFTMVLPILMVRKYDTTVVEARPFCAEPEEECSPFRPCCGREWVCSRQFADYGACVRCAPTNGSCRHANDCCLGVCLEGQCRELILVE</sequence>
<keyword evidence="1" id="KW-0732">Signal</keyword>
<gene>
    <name evidence="2" type="ORF">CDAUBV1_LOCUS1229</name>
</gene>
<dbReference type="AlphaFoldDB" id="A0AAV2SXW6"/>
<proteinExistence type="predicted"/>
<feature type="signal peptide" evidence="1">
    <location>
        <begin position="1"/>
        <end position="30"/>
    </location>
</feature>
<comment type="caution">
    <text evidence="2">The sequence shown here is derived from an EMBL/GenBank/DDBJ whole genome shotgun (WGS) entry which is preliminary data.</text>
</comment>